<comment type="caution">
    <text evidence="7">The sequence shown here is derived from an EMBL/GenBank/DDBJ whole genome shotgun (WGS) entry which is preliminary data.</text>
</comment>
<evidence type="ECO:0000313" key="7">
    <source>
        <dbReference type="EMBL" id="PSJ56480.1"/>
    </source>
</evidence>
<dbReference type="PANTHER" id="PTHR30290:SF9">
    <property type="entry name" value="OLIGOPEPTIDE-BINDING PROTEIN APPA"/>
    <property type="match status" value="1"/>
</dbReference>
<evidence type="ECO:0000256" key="4">
    <source>
        <dbReference type="ARBA" id="ARBA00022729"/>
    </source>
</evidence>
<feature type="domain" description="Solute-binding protein family 5" evidence="6">
    <location>
        <begin position="77"/>
        <end position="402"/>
    </location>
</feature>
<keyword evidence="8" id="KW-1185">Reference proteome</keyword>
<evidence type="ECO:0000256" key="2">
    <source>
        <dbReference type="ARBA" id="ARBA00005695"/>
    </source>
</evidence>
<dbReference type="PANTHER" id="PTHR30290">
    <property type="entry name" value="PERIPLASMIC BINDING COMPONENT OF ABC TRANSPORTER"/>
    <property type="match status" value="1"/>
</dbReference>
<keyword evidence="3" id="KW-0813">Transport</keyword>
<dbReference type="Pfam" id="PF00496">
    <property type="entry name" value="SBP_bac_5"/>
    <property type="match status" value="1"/>
</dbReference>
<feature type="signal peptide" evidence="5">
    <location>
        <begin position="1"/>
        <end position="31"/>
    </location>
</feature>
<keyword evidence="4 5" id="KW-0732">Signal</keyword>
<evidence type="ECO:0000259" key="6">
    <source>
        <dbReference type="Pfam" id="PF00496"/>
    </source>
</evidence>
<dbReference type="Gene3D" id="3.10.105.10">
    <property type="entry name" value="Dipeptide-binding Protein, Domain 3"/>
    <property type="match status" value="1"/>
</dbReference>
<accession>A0A2P7S1Z6</accession>
<evidence type="ECO:0000313" key="8">
    <source>
        <dbReference type="Proteomes" id="UP000240653"/>
    </source>
</evidence>
<feature type="chain" id="PRO_5015142160" description="Solute-binding protein family 5 domain-containing protein" evidence="5">
    <location>
        <begin position="32"/>
        <end position="500"/>
    </location>
</feature>
<dbReference type="SUPFAM" id="SSF53850">
    <property type="entry name" value="Periplasmic binding protein-like II"/>
    <property type="match status" value="1"/>
</dbReference>
<dbReference type="EMBL" id="PXYL01000018">
    <property type="protein sequence ID" value="PSJ56480.1"/>
    <property type="molecule type" value="Genomic_DNA"/>
</dbReference>
<sequence>MAMIPMKFNRAVTVALLAATTVLTTHTLAQAQELVLGVIGNSKDMVQPYSPTSSASAGSLYDQLYDSLTAYDSKGAVVMELAESMTPNATMDVWTVKLRPNVERHDGKPFTADDVIASVKYMMDPANNFVVSSQIDFVDPTKLHKIDDLTIEFTLKRPFGLFANAFADNDFRMRAIADDGSVVGTGPFKLESFTPGQEARLTRFEDYWGEKPGFDKLRIIGFRDQQAVTNALRGGQIDVAYSVPYTDVPALTKDPKLKTVISGTATYPMLAVRVDTPPFNDSRVLEALKLVIDRQQIVDNAFGGYAKIANDFLGNNTACPAPAEPQRVQDIAKAKQLLAEAGKTNLKLELVTDGAFAGMMEMAQLYAQQAAQAGIAIKVRRLDPASFLNRWREWPFLISLTSGPYETATLAALLPGQGENATHFDDAEYNDLAKKLQSTGDLTEQCKLITQLQAIEYKRSGHIVAAYPENITVYRDTVSGLQPDLYGRTPIHYAGVTVSK</sequence>
<name>A0A2P7S1Z6_9HYPH</name>
<reference evidence="7 8" key="1">
    <citation type="submission" date="2018-03" db="EMBL/GenBank/DDBJ databases">
        <title>The draft genome of Mesorhizobium soli JCM 19897.</title>
        <authorList>
            <person name="Li L."/>
            <person name="Liu L."/>
            <person name="Liang L."/>
            <person name="Wang T."/>
            <person name="Zhang X."/>
        </authorList>
    </citation>
    <scope>NUCLEOTIDE SEQUENCE [LARGE SCALE GENOMIC DNA]</scope>
    <source>
        <strain evidence="7 8">JCM 19897</strain>
    </source>
</reference>
<evidence type="ECO:0000256" key="5">
    <source>
        <dbReference type="SAM" id="SignalP"/>
    </source>
</evidence>
<comment type="subcellular location">
    <subcellularLocation>
        <location evidence="1">Periplasm</location>
    </subcellularLocation>
</comment>
<evidence type="ECO:0000256" key="1">
    <source>
        <dbReference type="ARBA" id="ARBA00004418"/>
    </source>
</evidence>
<dbReference type="GO" id="GO:0015833">
    <property type="term" value="P:peptide transport"/>
    <property type="evidence" value="ECO:0007669"/>
    <property type="project" value="TreeGrafter"/>
</dbReference>
<dbReference type="Proteomes" id="UP000240653">
    <property type="component" value="Unassembled WGS sequence"/>
</dbReference>
<protein>
    <recommendedName>
        <fullName evidence="6">Solute-binding protein family 5 domain-containing protein</fullName>
    </recommendedName>
</protein>
<dbReference type="GO" id="GO:1904680">
    <property type="term" value="F:peptide transmembrane transporter activity"/>
    <property type="evidence" value="ECO:0007669"/>
    <property type="project" value="TreeGrafter"/>
</dbReference>
<dbReference type="GO" id="GO:0030288">
    <property type="term" value="C:outer membrane-bounded periplasmic space"/>
    <property type="evidence" value="ECO:0007669"/>
    <property type="project" value="UniProtKB-ARBA"/>
</dbReference>
<dbReference type="GO" id="GO:0043190">
    <property type="term" value="C:ATP-binding cassette (ABC) transporter complex"/>
    <property type="evidence" value="ECO:0007669"/>
    <property type="project" value="InterPro"/>
</dbReference>
<dbReference type="InterPro" id="IPR000914">
    <property type="entry name" value="SBP_5_dom"/>
</dbReference>
<dbReference type="InterPro" id="IPR039424">
    <property type="entry name" value="SBP_5"/>
</dbReference>
<dbReference type="AlphaFoldDB" id="A0A2P7S1Z6"/>
<dbReference type="PIRSF" id="PIRSF002741">
    <property type="entry name" value="MppA"/>
    <property type="match status" value="1"/>
</dbReference>
<evidence type="ECO:0000256" key="3">
    <source>
        <dbReference type="ARBA" id="ARBA00022448"/>
    </source>
</evidence>
<dbReference type="Gene3D" id="3.40.190.10">
    <property type="entry name" value="Periplasmic binding protein-like II"/>
    <property type="match status" value="1"/>
</dbReference>
<dbReference type="InterPro" id="IPR030678">
    <property type="entry name" value="Peptide/Ni-bd"/>
</dbReference>
<dbReference type="CDD" id="cd08503">
    <property type="entry name" value="PBP2_NikA_DppA_OppA_like_17"/>
    <property type="match status" value="1"/>
</dbReference>
<organism evidence="7 8">
    <name type="scientific">Pseudaminobacter soli</name>
    <name type="common">ex Li et al. 2025</name>
    <dbReference type="NCBI Taxonomy" id="1295366"/>
    <lineage>
        <taxon>Bacteria</taxon>
        <taxon>Pseudomonadati</taxon>
        <taxon>Pseudomonadota</taxon>
        <taxon>Alphaproteobacteria</taxon>
        <taxon>Hyphomicrobiales</taxon>
        <taxon>Phyllobacteriaceae</taxon>
        <taxon>Pseudaminobacter</taxon>
    </lineage>
</organism>
<proteinExistence type="inferred from homology"/>
<dbReference type="RefSeq" id="WP_106726670.1">
    <property type="nucleotide sequence ID" value="NZ_PXYL01000018.1"/>
</dbReference>
<dbReference type="OrthoDB" id="9803988at2"/>
<gene>
    <name evidence="7" type="ORF">C7I85_24705</name>
</gene>
<comment type="similarity">
    <text evidence="2">Belongs to the bacterial solute-binding protein 5 family.</text>
</comment>